<dbReference type="EMBL" id="ACQL01000106">
    <property type="protein sequence ID" value="EER46524.1"/>
    <property type="molecule type" value="Genomic_DNA"/>
</dbReference>
<protein>
    <submittedName>
        <fullName evidence="1">Uncharacterized protein</fullName>
    </submittedName>
</protein>
<proteinExistence type="predicted"/>
<evidence type="ECO:0000313" key="1">
    <source>
        <dbReference type="EMBL" id="EER46524.1"/>
    </source>
</evidence>
<dbReference type="AlphaFoldDB" id="C5S364"/>
<organism evidence="1 2">
    <name type="scientific">Actinobacillus minor NM305</name>
    <dbReference type="NCBI Taxonomy" id="637911"/>
    <lineage>
        <taxon>Bacteria</taxon>
        <taxon>Pseudomonadati</taxon>
        <taxon>Pseudomonadota</taxon>
        <taxon>Gammaproteobacteria</taxon>
        <taxon>Pasteurellales</taxon>
        <taxon>Pasteurellaceae</taxon>
        <taxon>Actinobacillus</taxon>
    </lineage>
</organism>
<sequence>MARPKGFEPLLYALEEVYTVGGLIEKYCNCYPPILYQATARVK</sequence>
<evidence type="ECO:0000313" key="2">
    <source>
        <dbReference type="Proteomes" id="UP000005532"/>
    </source>
</evidence>
<name>C5S364_9PAST</name>
<gene>
    <name evidence="1" type="ORF">AM305_11590</name>
</gene>
<accession>C5S364</accession>
<dbReference type="Proteomes" id="UP000005532">
    <property type="component" value="Unassembled WGS sequence"/>
</dbReference>
<comment type="caution">
    <text evidence="1">The sequence shown here is derived from an EMBL/GenBank/DDBJ whole genome shotgun (WGS) entry which is preliminary data.</text>
</comment>
<reference evidence="1 2" key="1">
    <citation type="journal article" date="2010" name="Vet. Microbiol.">
        <title>Production of haemolysins by strains of the Actinobacillus minor/porcitonsillarum complex.</title>
        <authorList>
            <person name="Arya G."/>
            <person name="Niven D.F."/>
        </authorList>
    </citation>
    <scope>NUCLEOTIDE SEQUENCE [LARGE SCALE GENOMIC DNA]</scope>
    <source>
        <strain evidence="1 2">NM305</strain>
    </source>
</reference>